<evidence type="ECO:0000313" key="3">
    <source>
        <dbReference type="EMBL" id="CAL4982994.1"/>
    </source>
</evidence>
<dbReference type="PANTHER" id="PTHR47841:SF16">
    <property type="entry name" value="DC1 DOMAIN-CONTAINING PROTEIN"/>
    <property type="match status" value="1"/>
</dbReference>
<organism evidence="3 4">
    <name type="scientific">Urochloa decumbens</name>
    <dbReference type="NCBI Taxonomy" id="240449"/>
    <lineage>
        <taxon>Eukaryota</taxon>
        <taxon>Viridiplantae</taxon>
        <taxon>Streptophyta</taxon>
        <taxon>Embryophyta</taxon>
        <taxon>Tracheophyta</taxon>
        <taxon>Spermatophyta</taxon>
        <taxon>Magnoliopsida</taxon>
        <taxon>Liliopsida</taxon>
        <taxon>Poales</taxon>
        <taxon>Poaceae</taxon>
        <taxon>PACMAD clade</taxon>
        <taxon>Panicoideae</taxon>
        <taxon>Panicodae</taxon>
        <taxon>Paniceae</taxon>
        <taxon>Melinidinae</taxon>
        <taxon>Urochloa</taxon>
    </lineage>
</organism>
<evidence type="ECO:0000259" key="2">
    <source>
        <dbReference type="Pfam" id="PF03107"/>
    </source>
</evidence>
<dbReference type="SUPFAM" id="SSF57889">
    <property type="entry name" value="Cysteine-rich domain"/>
    <property type="match status" value="2"/>
</dbReference>
<dbReference type="Gene3D" id="3.30.60.20">
    <property type="match status" value="1"/>
</dbReference>
<sequence length="235" mass="24485">MCRSKSVSYFAHDPAHRLLPAAAAGDGGEEFTCGGCLVAGAGPRYRCATPGCSFTIHEACALRFPKSLKSTLHRQHRLKRRRESSAAGVCDVCGEDVKGACYGCATCGVALHPLCARMPGVARGGAHPAEHEAWLVRASSSTATAADGGNGEKQAAPAAAGCAACGRLVGSWRYRCVTATCGAEFHPRCLLPAAEQCRGGGEGEEGSVGKGCCCGMLHYVTYCLAISSYGYHYRF</sequence>
<reference evidence="4" key="1">
    <citation type="submission" date="2024-06" db="EMBL/GenBank/DDBJ databases">
        <authorList>
            <person name="Ryan C."/>
        </authorList>
    </citation>
    <scope>NUCLEOTIDE SEQUENCE [LARGE SCALE GENOMIC DNA]</scope>
</reference>
<protein>
    <recommendedName>
        <fullName evidence="2">DC1 domain-containing protein</fullName>
    </recommendedName>
</protein>
<reference evidence="3 4" key="2">
    <citation type="submission" date="2024-10" db="EMBL/GenBank/DDBJ databases">
        <authorList>
            <person name="Ryan C."/>
        </authorList>
    </citation>
    <scope>NUCLEOTIDE SEQUENCE [LARGE SCALE GENOMIC DNA]</scope>
</reference>
<dbReference type="Proteomes" id="UP001497457">
    <property type="component" value="Chromosome 22rd"/>
</dbReference>
<accession>A0ABC9APD9</accession>
<evidence type="ECO:0000313" key="4">
    <source>
        <dbReference type="Proteomes" id="UP001497457"/>
    </source>
</evidence>
<keyword evidence="1" id="KW-0677">Repeat</keyword>
<gene>
    <name evidence="3" type="ORF">URODEC1_LOCUS56878</name>
</gene>
<dbReference type="PANTHER" id="PTHR47841">
    <property type="entry name" value="DIACYLGLYCEROL KINASE THETA-LIKE-RELATED"/>
    <property type="match status" value="1"/>
</dbReference>
<name>A0ABC9APD9_9POAL</name>
<proteinExistence type="predicted"/>
<keyword evidence="4" id="KW-1185">Reference proteome</keyword>
<evidence type="ECO:0000256" key="1">
    <source>
        <dbReference type="ARBA" id="ARBA00022737"/>
    </source>
</evidence>
<dbReference type="EMBL" id="OZ075132">
    <property type="protein sequence ID" value="CAL4982994.1"/>
    <property type="molecule type" value="Genomic_DNA"/>
</dbReference>
<dbReference type="InterPro" id="IPR046349">
    <property type="entry name" value="C1-like_sf"/>
</dbReference>
<dbReference type="InterPro" id="IPR004146">
    <property type="entry name" value="DC1"/>
</dbReference>
<feature type="domain" description="DC1" evidence="2">
    <location>
        <begin position="72"/>
        <end position="116"/>
    </location>
</feature>
<dbReference type="AlphaFoldDB" id="A0ABC9APD9"/>
<dbReference type="Pfam" id="PF03107">
    <property type="entry name" value="C1_2"/>
    <property type="match status" value="1"/>
</dbReference>